<feature type="compositionally biased region" description="Polar residues" evidence="1">
    <location>
        <begin position="39"/>
        <end position="50"/>
    </location>
</feature>
<proteinExistence type="predicted"/>
<sequence>MMKLYKSEVKPYIAVLVVTMVLCALFIISADNNAESEQTYEMTDHQITQDTAKHERNQPTSEGKSEHIEQALIAAAHQ</sequence>
<protein>
    <submittedName>
        <fullName evidence="3">Uncharacterized protein</fullName>
    </submittedName>
</protein>
<evidence type="ECO:0000256" key="1">
    <source>
        <dbReference type="SAM" id="MobiDB-lite"/>
    </source>
</evidence>
<dbReference type="GeneID" id="93720698"/>
<keyword evidence="2" id="KW-1133">Transmembrane helix</keyword>
<name>A0A9Q6HP47_9STAP</name>
<keyword evidence="2" id="KW-0472">Membrane</keyword>
<accession>A0A9Q6HP47</accession>
<dbReference type="Proteomes" id="UP000241960">
    <property type="component" value="Unassembled WGS sequence"/>
</dbReference>
<dbReference type="EMBL" id="PZFQ01000018">
    <property type="protein sequence ID" value="PTI75670.1"/>
    <property type="molecule type" value="Genomic_DNA"/>
</dbReference>
<evidence type="ECO:0000256" key="2">
    <source>
        <dbReference type="SAM" id="Phobius"/>
    </source>
</evidence>
<comment type="caution">
    <text evidence="3">The sequence shown here is derived from an EMBL/GenBank/DDBJ whole genome shotgun (WGS) entry which is preliminary data.</text>
</comment>
<feature type="transmembrane region" description="Helical" evidence="2">
    <location>
        <begin position="12"/>
        <end position="30"/>
    </location>
</feature>
<dbReference type="InterPro" id="IPR048170">
    <property type="entry name" value="SosA-like"/>
</dbReference>
<keyword evidence="2" id="KW-0812">Transmembrane</keyword>
<evidence type="ECO:0000313" key="4">
    <source>
        <dbReference type="Proteomes" id="UP000241960"/>
    </source>
</evidence>
<dbReference type="NCBIfam" id="NF041581">
    <property type="entry name" value="SosA"/>
    <property type="match status" value="1"/>
</dbReference>
<evidence type="ECO:0000313" key="3">
    <source>
        <dbReference type="EMBL" id="PTI75670.1"/>
    </source>
</evidence>
<gene>
    <name evidence="3" type="ORF">BU058_06895</name>
</gene>
<feature type="compositionally biased region" description="Basic and acidic residues" evidence="1">
    <location>
        <begin position="51"/>
        <end position="69"/>
    </location>
</feature>
<dbReference type="RefSeq" id="WP_046836332.1">
    <property type="nucleotide sequence ID" value="NZ_CP018199.1"/>
</dbReference>
<reference evidence="3 4" key="1">
    <citation type="journal article" date="2016" name="Front. Microbiol.">
        <title>Comprehensive Phylogenetic Analysis of Bovine Non-aureus Staphylococci Species Based on Whole-Genome Sequencing.</title>
        <authorList>
            <person name="Naushad S."/>
            <person name="Barkema H.W."/>
            <person name="Luby C."/>
            <person name="Condas L.A."/>
            <person name="Nobrega D.B."/>
            <person name="Carson D.A."/>
            <person name="De Buck J."/>
        </authorList>
    </citation>
    <scope>NUCLEOTIDE SEQUENCE [LARGE SCALE GENOMIC DNA]</scope>
    <source>
        <strain evidence="3 4">SNUC 1231</strain>
    </source>
</reference>
<organism evidence="3 4">
    <name type="scientific">Staphylococcus succinus</name>
    <dbReference type="NCBI Taxonomy" id="61015"/>
    <lineage>
        <taxon>Bacteria</taxon>
        <taxon>Bacillati</taxon>
        <taxon>Bacillota</taxon>
        <taxon>Bacilli</taxon>
        <taxon>Bacillales</taxon>
        <taxon>Staphylococcaceae</taxon>
        <taxon>Staphylococcus</taxon>
    </lineage>
</organism>
<feature type="region of interest" description="Disordered" evidence="1">
    <location>
        <begin position="39"/>
        <end position="69"/>
    </location>
</feature>
<dbReference type="AlphaFoldDB" id="A0A9Q6HP47"/>